<evidence type="ECO:0000313" key="5">
    <source>
        <dbReference type="Proteomes" id="UP000192674"/>
    </source>
</evidence>
<dbReference type="RefSeq" id="WP_084426039.1">
    <property type="nucleotide sequence ID" value="NZ_FWXV01000002.1"/>
</dbReference>
<dbReference type="Proteomes" id="UP000192674">
    <property type="component" value="Unassembled WGS sequence"/>
</dbReference>
<evidence type="ECO:0000256" key="1">
    <source>
        <dbReference type="SAM" id="MobiDB-lite"/>
    </source>
</evidence>
<evidence type="ECO:0000256" key="3">
    <source>
        <dbReference type="SAM" id="SignalP"/>
    </source>
</evidence>
<keyword evidence="2" id="KW-1133">Transmembrane helix</keyword>
<evidence type="ECO:0008006" key="6">
    <source>
        <dbReference type="Google" id="ProtNLM"/>
    </source>
</evidence>
<feature type="transmembrane region" description="Helical" evidence="2">
    <location>
        <begin position="167"/>
        <end position="188"/>
    </location>
</feature>
<evidence type="ECO:0000256" key="2">
    <source>
        <dbReference type="SAM" id="Phobius"/>
    </source>
</evidence>
<keyword evidence="5" id="KW-1185">Reference proteome</keyword>
<gene>
    <name evidence="4" type="ORF">SAMN05661093_02332</name>
</gene>
<reference evidence="4" key="1">
    <citation type="submission" date="2017-04" db="EMBL/GenBank/DDBJ databases">
        <authorList>
            <person name="Afonso C.L."/>
            <person name="Miller P.J."/>
            <person name="Scott M.A."/>
            <person name="Spackman E."/>
            <person name="Goraichik I."/>
            <person name="Dimitrov K.M."/>
            <person name="Suarez D.L."/>
            <person name="Swayne D.E."/>
        </authorList>
    </citation>
    <scope>NUCLEOTIDE SEQUENCE [LARGE SCALE GENOMIC DNA]</scope>
    <source>
        <strain evidence="4">DSM 43828</strain>
    </source>
</reference>
<protein>
    <recommendedName>
        <fullName evidence="6">LPXTG-motif cell wall anchor domain-containing protein</fullName>
    </recommendedName>
</protein>
<feature type="region of interest" description="Disordered" evidence="1">
    <location>
        <begin position="118"/>
        <end position="152"/>
    </location>
</feature>
<feature type="chain" id="PRO_5038749978" description="LPXTG-motif cell wall anchor domain-containing protein" evidence="3">
    <location>
        <begin position="21"/>
        <end position="194"/>
    </location>
</feature>
<dbReference type="AlphaFoldDB" id="A0A1W2CLY5"/>
<proteinExistence type="predicted"/>
<keyword evidence="2" id="KW-0812">Transmembrane</keyword>
<accession>A0A1W2CLY5</accession>
<feature type="signal peptide" evidence="3">
    <location>
        <begin position="1"/>
        <end position="20"/>
    </location>
</feature>
<keyword evidence="2" id="KW-0472">Membrane</keyword>
<organism evidence="4 5">
    <name type="scientific">Kibdelosporangium aridum</name>
    <dbReference type="NCBI Taxonomy" id="2030"/>
    <lineage>
        <taxon>Bacteria</taxon>
        <taxon>Bacillati</taxon>
        <taxon>Actinomycetota</taxon>
        <taxon>Actinomycetes</taxon>
        <taxon>Pseudonocardiales</taxon>
        <taxon>Pseudonocardiaceae</taxon>
        <taxon>Kibdelosporangium</taxon>
    </lineage>
</organism>
<dbReference type="OrthoDB" id="3629550at2"/>
<dbReference type="EMBL" id="FWXV01000002">
    <property type="protein sequence ID" value="SMC86229.1"/>
    <property type="molecule type" value="Genomic_DNA"/>
</dbReference>
<keyword evidence="3" id="KW-0732">Signal</keyword>
<evidence type="ECO:0000313" key="4">
    <source>
        <dbReference type="EMBL" id="SMC86229.1"/>
    </source>
</evidence>
<sequence length="194" mass="19700">MRKNILFGALGLGIAGLFMAGPIANAGQPNTLTLDKSSYVAGEEVTFGGKCHMSPWVKDYVKSPVLAEGHIGIDGTREAPLLTGKGKIKKDAKPGTYTVSYDCGPENVRAKLTIVSSAKPKPTTSKSTPTKAKDDGQVAVKPKGAADTGEGGVAQAAPVQNESGLGAGVYALGGGGLLAAGGAGAFFLRRRSRA</sequence>
<feature type="compositionally biased region" description="Low complexity" evidence="1">
    <location>
        <begin position="118"/>
        <end position="130"/>
    </location>
</feature>
<name>A0A1W2CLY5_KIBAR</name>